<accession>A0A9K3DBK0</accession>
<dbReference type="InterPro" id="IPR015712">
    <property type="entry name" value="DNA-dir_RNA_pol_su2"/>
</dbReference>
<dbReference type="Gene3D" id="3.90.1100.10">
    <property type="match status" value="1"/>
</dbReference>
<keyword evidence="5" id="KW-0548">Nucleotidyltransferase</keyword>
<keyword evidence="3 10" id="KW-0240">DNA-directed RNA polymerase</keyword>
<keyword evidence="6" id="KW-0804">Transcription</keyword>
<dbReference type="SUPFAM" id="SSF64484">
    <property type="entry name" value="beta and beta-prime subunits of DNA dependent RNA-polymerase"/>
    <property type="match status" value="1"/>
</dbReference>
<evidence type="ECO:0000259" key="8">
    <source>
        <dbReference type="Pfam" id="PF04561"/>
    </source>
</evidence>
<feature type="domain" description="RNA polymerase Rpb2" evidence="9">
    <location>
        <begin position="222"/>
        <end position="285"/>
    </location>
</feature>
<comment type="caution">
    <text evidence="10">The sequence shown here is derived from an EMBL/GenBank/DDBJ whole genome shotgun (WGS) entry which is preliminary data.</text>
</comment>
<dbReference type="EMBL" id="BDIP01006773">
    <property type="protein sequence ID" value="GIQ90859.1"/>
    <property type="molecule type" value="Genomic_DNA"/>
</dbReference>
<dbReference type="GO" id="GO:0032549">
    <property type="term" value="F:ribonucleoside binding"/>
    <property type="evidence" value="ECO:0007669"/>
    <property type="project" value="InterPro"/>
</dbReference>
<feature type="domain" description="RNA polymerase Rpb2" evidence="8">
    <location>
        <begin position="9"/>
        <end position="146"/>
    </location>
</feature>
<feature type="non-terminal residue" evidence="10">
    <location>
        <position position="287"/>
    </location>
</feature>
<evidence type="ECO:0000313" key="10">
    <source>
        <dbReference type="EMBL" id="GIQ90859.1"/>
    </source>
</evidence>
<dbReference type="InterPro" id="IPR007642">
    <property type="entry name" value="RNA_pol_Rpb2_2"/>
</dbReference>
<protein>
    <recommendedName>
        <fullName evidence="2">DNA-directed RNA polymerase</fullName>
        <ecNumber evidence="2">2.7.7.6</ecNumber>
    </recommendedName>
</protein>
<keyword evidence="4" id="KW-0808">Transferase</keyword>
<evidence type="ECO:0000259" key="9">
    <source>
        <dbReference type="Pfam" id="PF04565"/>
    </source>
</evidence>
<evidence type="ECO:0000256" key="1">
    <source>
        <dbReference type="ARBA" id="ARBA00006835"/>
    </source>
</evidence>
<comment type="similarity">
    <text evidence="1 7">Belongs to the RNA polymerase beta chain family.</text>
</comment>
<dbReference type="PANTHER" id="PTHR20856">
    <property type="entry name" value="DNA-DIRECTED RNA POLYMERASE I SUBUNIT 2"/>
    <property type="match status" value="1"/>
</dbReference>
<evidence type="ECO:0000256" key="3">
    <source>
        <dbReference type="ARBA" id="ARBA00022478"/>
    </source>
</evidence>
<dbReference type="AlphaFoldDB" id="A0A9K3DBK0"/>
<evidence type="ECO:0000256" key="6">
    <source>
        <dbReference type="ARBA" id="ARBA00023163"/>
    </source>
</evidence>
<dbReference type="Pfam" id="PF04561">
    <property type="entry name" value="RNA_pol_Rpb2_2"/>
    <property type="match status" value="1"/>
</dbReference>
<organism evidence="10 11">
    <name type="scientific">Kipferlia bialata</name>
    <dbReference type="NCBI Taxonomy" id="797122"/>
    <lineage>
        <taxon>Eukaryota</taxon>
        <taxon>Metamonada</taxon>
        <taxon>Carpediemonas-like organisms</taxon>
        <taxon>Kipferlia</taxon>
    </lineage>
</organism>
<dbReference type="GO" id="GO:0006351">
    <property type="term" value="P:DNA-templated transcription"/>
    <property type="evidence" value="ECO:0007669"/>
    <property type="project" value="InterPro"/>
</dbReference>
<dbReference type="OrthoDB" id="1693808at2759"/>
<keyword evidence="11" id="KW-1185">Reference proteome</keyword>
<sequence length="287" mass="31738">VEVGLPLTKDFIPVGIVFRALNIDSDRALVAHCSLDLHDSEMVECLKPSLLDIMGASSSSLDLSTLDGARDFIARRGSALERGLAGDRQARIEAACRLLTDEMLPHLDTLNEKAWFLGYCVHRLLACHLCRRSPDDRDHCANKRLDLSGPLLGELFRRLFLNLRRNIERTARDKIKRNQMGSTALHDVVDTKVITRGLLHCMNTGNWTVNATDAPKTGVCQALIRITFASALSHLRKLNSPLAREGKDAAPRQLHNTQFGYLCPAETPEGHSCGLVKALSLLCRVTV</sequence>
<evidence type="ECO:0000256" key="4">
    <source>
        <dbReference type="ARBA" id="ARBA00022679"/>
    </source>
</evidence>
<reference evidence="10 11" key="1">
    <citation type="journal article" date="2018" name="PLoS ONE">
        <title>The draft genome of Kipferlia bialata reveals reductive genome evolution in fornicate parasites.</title>
        <authorList>
            <person name="Tanifuji G."/>
            <person name="Takabayashi S."/>
            <person name="Kume K."/>
            <person name="Takagi M."/>
            <person name="Nakayama T."/>
            <person name="Kamikawa R."/>
            <person name="Inagaki Y."/>
            <person name="Hashimoto T."/>
        </authorList>
    </citation>
    <scope>NUCLEOTIDE SEQUENCE [LARGE SCALE GENOMIC DNA]</scope>
    <source>
        <strain evidence="10">NY0173</strain>
    </source>
</reference>
<evidence type="ECO:0000256" key="2">
    <source>
        <dbReference type="ARBA" id="ARBA00012418"/>
    </source>
</evidence>
<dbReference type="GO" id="GO:0003677">
    <property type="term" value="F:DNA binding"/>
    <property type="evidence" value="ECO:0007669"/>
    <property type="project" value="InterPro"/>
</dbReference>
<dbReference type="GO" id="GO:0000428">
    <property type="term" value="C:DNA-directed RNA polymerase complex"/>
    <property type="evidence" value="ECO:0007669"/>
    <property type="project" value="UniProtKB-KW"/>
</dbReference>
<feature type="non-terminal residue" evidence="10">
    <location>
        <position position="1"/>
    </location>
</feature>
<dbReference type="Pfam" id="PF04565">
    <property type="entry name" value="RNA_pol_Rpb2_3"/>
    <property type="match status" value="1"/>
</dbReference>
<evidence type="ECO:0000256" key="5">
    <source>
        <dbReference type="ARBA" id="ARBA00022695"/>
    </source>
</evidence>
<evidence type="ECO:0000256" key="7">
    <source>
        <dbReference type="RuleBase" id="RU000434"/>
    </source>
</evidence>
<name>A0A9K3DBK0_9EUKA</name>
<dbReference type="Proteomes" id="UP000265618">
    <property type="component" value="Unassembled WGS sequence"/>
</dbReference>
<dbReference type="EC" id="2.7.7.6" evidence="2"/>
<evidence type="ECO:0000313" key="11">
    <source>
        <dbReference type="Proteomes" id="UP000265618"/>
    </source>
</evidence>
<dbReference type="InterPro" id="IPR007645">
    <property type="entry name" value="RNA_pol_Rpb2_3"/>
</dbReference>
<proteinExistence type="inferred from homology"/>
<dbReference type="InterPro" id="IPR037034">
    <property type="entry name" value="RNA_pol_Rpb2_2_sf"/>
</dbReference>
<gene>
    <name evidence="10" type="ORF">KIPB_013820</name>
</gene>
<dbReference type="Gene3D" id="3.90.1110.10">
    <property type="entry name" value="RNA polymerase Rpb2, domain 2"/>
    <property type="match status" value="1"/>
</dbReference>
<dbReference type="GO" id="GO:0003899">
    <property type="term" value="F:DNA-directed RNA polymerase activity"/>
    <property type="evidence" value="ECO:0007669"/>
    <property type="project" value="UniProtKB-EC"/>
</dbReference>